<feature type="domain" description="ABC transmembrane type-1" evidence="7">
    <location>
        <begin position="189"/>
        <end position="470"/>
    </location>
</feature>
<dbReference type="SUPFAM" id="SSF52540">
    <property type="entry name" value="P-loop containing nucleoside triphosphate hydrolases"/>
    <property type="match status" value="1"/>
</dbReference>
<dbReference type="InterPro" id="IPR027417">
    <property type="entry name" value="P-loop_NTPase"/>
</dbReference>
<evidence type="ECO:0000259" key="6">
    <source>
        <dbReference type="PROSITE" id="PS50893"/>
    </source>
</evidence>
<dbReference type="SUPFAM" id="SSF90123">
    <property type="entry name" value="ABC transporter transmembrane region"/>
    <property type="match status" value="1"/>
</dbReference>
<dbReference type="GO" id="GO:0005524">
    <property type="term" value="F:ATP binding"/>
    <property type="evidence" value="ECO:0007669"/>
    <property type="project" value="InterPro"/>
</dbReference>
<evidence type="ECO:0000256" key="4">
    <source>
        <dbReference type="ARBA" id="ARBA00023136"/>
    </source>
</evidence>
<accession>F0SKI2</accession>
<keyword evidence="9" id="KW-1185">Reference proteome</keyword>
<dbReference type="AlphaFoldDB" id="F0SKI2"/>
<dbReference type="KEGG" id="pbs:Plabr_4390"/>
<gene>
    <name evidence="8" type="ordered locus">Plabr_4390</name>
</gene>
<dbReference type="eggNOG" id="COG2274">
    <property type="taxonomic scope" value="Bacteria"/>
</dbReference>
<feature type="transmembrane region" description="Helical" evidence="5">
    <location>
        <begin position="412"/>
        <end position="435"/>
    </location>
</feature>
<feature type="transmembrane region" description="Helical" evidence="5">
    <location>
        <begin position="306"/>
        <end position="326"/>
    </location>
</feature>
<dbReference type="PROSITE" id="PS50893">
    <property type="entry name" value="ABC_TRANSPORTER_2"/>
    <property type="match status" value="1"/>
</dbReference>
<evidence type="ECO:0000313" key="8">
    <source>
        <dbReference type="EMBL" id="ADY61963.1"/>
    </source>
</evidence>
<evidence type="ECO:0000256" key="5">
    <source>
        <dbReference type="SAM" id="Phobius"/>
    </source>
</evidence>
<dbReference type="PANTHER" id="PTHR43394:SF4">
    <property type="entry name" value="TOXIN SECRETION ABC TRANSPORTER ATP-BINDING PROTEIN"/>
    <property type="match status" value="1"/>
</dbReference>
<dbReference type="Pfam" id="PF00005">
    <property type="entry name" value="ABC_tran"/>
    <property type="match status" value="1"/>
</dbReference>
<dbReference type="PANTHER" id="PTHR43394">
    <property type="entry name" value="ATP-DEPENDENT PERMEASE MDL1, MITOCHONDRIAL"/>
    <property type="match status" value="1"/>
</dbReference>
<evidence type="ECO:0000313" key="9">
    <source>
        <dbReference type="Proteomes" id="UP000006860"/>
    </source>
</evidence>
<reference evidence="9" key="1">
    <citation type="submission" date="2011-02" db="EMBL/GenBank/DDBJ databases">
        <title>The complete genome of Planctomyces brasiliensis DSM 5305.</title>
        <authorList>
            <person name="Lucas S."/>
            <person name="Copeland A."/>
            <person name="Lapidus A."/>
            <person name="Bruce D."/>
            <person name="Goodwin L."/>
            <person name="Pitluck S."/>
            <person name="Kyrpides N."/>
            <person name="Mavromatis K."/>
            <person name="Pagani I."/>
            <person name="Ivanova N."/>
            <person name="Ovchinnikova G."/>
            <person name="Lu M."/>
            <person name="Detter J.C."/>
            <person name="Han C."/>
            <person name="Land M."/>
            <person name="Hauser L."/>
            <person name="Markowitz V."/>
            <person name="Cheng J.-F."/>
            <person name="Hugenholtz P."/>
            <person name="Woyke T."/>
            <person name="Wu D."/>
            <person name="Tindall B."/>
            <person name="Pomrenke H.G."/>
            <person name="Brambilla E."/>
            <person name="Klenk H.-P."/>
            <person name="Eisen J.A."/>
        </authorList>
    </citation>
    <scope>NUCLEOTIDE SEQUENCE [LARGE SCALE GENOMIC DNA]</scope>
    <source>
        <strain evidence="9">ATCC 49424 / DSM 5305 / JCM 21570 / NBRC 103401 / IFAM 1448</strain>
    </source>
</reference>
<dbReference type="STRING" id="756272.Plabr_4390"/>
<dbReference type="Gene3D" id="1.20.1560.10">
    <property type="entry name" value="ABC transporter type 1, transmembrane domain"/>
    <property type="match status" value="1"/>
</dbReference>
<dbReference type="GO" id="GO:0005886">
    <property type="term" value="C:plasma membrane"/>
    <property type="evidence" value="ECO:0007669"/>
    <property type="project" value="UniProtKB-SubCell"/>
</dbReference>
<keyword evidence="3 5" id="KW-1133">Transmembrane helix</keyword>
<feature type="transmembrane region" description="Helical" evidence="5">
    <location>
        <begin position="332"/>
        <end position="350"/>
    </location>
</feature>
<dbReference type="InterPro" id="IPR039421">
    <property type="entry name" value="Type_1_exporter"/>
</dbReference>
<dbReference type="HOGENOM" id="CLU_000604_60_1_0"/>
<feature type="transmembrane region" description="Helical" evidence="5">
    <location>
        <begin position="188"/>
        <end position="209"/>
    </location>
</feature>
<evidence type="ECO:0000256" key="1">
    <source>
        <dbReference type="ARBA" id="ARBA00004651"/>
    </source>
</evidence>
<sequence length="723" mass="80117">MNVPANSSEKDEPISSPLSERDIENAAYILERLAVQAGDPAERSRIRRALEESAVADAPDTENWWRWISESARSLGYTCKVVEGTASELLTVARDNAPVLMRTSQGWVSIAEVRRKQCLILRQKDSSRKEWQPTRRLPAMLNLRSKRDVVRGVVLDRHHTTAIERPGGDVPSPLSRLWRLLSPEWPDIWIIVVFALVTGLLALATPLAVETLVSTVAFGRFLQPIVILALVLLVFLSFSAALRAVQTYVVEIIQRRLFARVAADLAYRLPRVEIQAIEKEDGRELVNRFFDIVTVQKVSAQLLLDGIQLVLGTFIGMAVLAFYHPWLLGFDIILLALIAFVILVLGRGAISTSIKESKLKYRMADWLENVVACPTTFRYGGAAEFALDRADRITYEYLKYREAHFNVVMRQIIFALGLQAIASTMLLGLGGWLVISGQLTLGQLVASELIVTVIVGSFAKLGKHMESFYDLLAAVDKLGVLFDLPIEQQDGLIRISEERPSAISVKDGACSALTGNAQFKNATFEVKAGKHIRLVGKSDGVESVMLDVLYGVRELNSGWVAIDGYDPRDIRPDVLRRSVALVRDLEIIPGTVAENVHLERPNVSMHDVREALQQVGLLDAIGNLDKGLDTELTNSGYPLTPLAARRLQLARAIAGRPNLLLIDRVLDSFSDDDARQLMQMLTHFDHAWTLIVVTGRESLNGLFDQVIHLSDASSKSAKESANA</sequence>
<organism evidence="8 9">
    <name type="scientific">Rubinisphaera brasiliensis (strain ATCC 49424 / DSM 5305 / JCM 21570 / IAM 15109 / NBRC 103401 / IFAM 1448)</name>
    <name type="common">Planctomyces brasiliensis</name>
    <dbReference type="NCBI Taxonomy" id="756272"/>
    <lineage>
        <taxon>Bacteria</taxon>
        <taxon>Pseudomonadati</taxon>
        <taxon>Planctomycetota</taxon>
        <taxon>Planctomycetia</taxon>
        <taxon>Planctomycetales</taxon>
        <taxon>Planctomycetaceae</taxon>
        <taxon>Rubinisphaera</taxon>
    </lineage>
</organism>
<proteinExistence type="predicted"/>
<dbReference type="Pfam" id="PF00664">
    <property type="entry name" value="ABC_membrane"/>
    <property type="match status" value="1"/>
</dbReference>
<dbReference type="EMBL" id="CP002546">
    <property type="protein sequence ID" value="ADY61963.1"/>
    <property type="molecule type" value="Genomic_DNA"/>
</dbReference>
<dbReference type="InterPro" id="IPR003439">
    <property type="entry name" value="ABC_transporter-like_ATP-bd"/>
</dbReference>
<dbReference type="GO" id="GO:0015421">
    <property type="term" value="F:ABC-type oligopeptide transporter activity"/>
    <property type="evidence" value="ECO:0007669"/>
    <property type="project" value="TreeGrafter"/>
</dbReference>
<dbReference type="PROSITE" id="PS50929">
    <property type="entry name" value="ABC_TM1F"/>
    <property type="match status" value="1"/>
</dbReference>
<feature type="domain" description="ABC transporter" evidence="6">
    <location>
        <begin position="503"/>
        <end position="723"/>
    </location>
</feature>
<keyword evidence="2 5" id="KW-0812">Transmembrane</keyword>
<feature type="transmembrane region" description="Helical" evidence="5">
    <location>
        <begin position="221"/>
        <end position="245"/>
    </location>
</feature>
<dbReference type="Proteomes" id="UP000006860">
    <property type="component" value="Chromosome"/>
</dbReference>
<keyword evidence="4 5" id="KW-0472">Membrane</keyword>
<evidence type="ECO:0000259" key="7">
    <source>
        <dbReference type="PROSITE" id="PS50929"/>
    </source>
</evidence>
<comment type="subcellular location">
    <subcellularLocation>
        <location evidence="1">Cell membrane</location>
        <topology evidence="1">Multi-pass membrane protein</topology>
    </subcellularLocation>
</comment>
<dbReference type="Gene3D" id="3.40.50.300">
    <property type="entry name" value="P-loop containing nucleotide triphosphate hydrolases"/>
    <property type="match status" value="1"/>
</dbReference>
<dbReference type="InterPro" id="IPR011527">
    <property type="entry name" value="ABC1_TM_dom"/>
</dbReference>
<name>F0SKI2_RUBBR</name>
<protein>
    <submittedName>
        <fullName evidence="8">Xenobiotic-transporting ATPase</fullName>
    </submittedName>
</protein>
<evidence type="ECO:0000256" key="3">
    <source>
        <dbReference type="ARBA" id="ARBA00022989"/>
    </source>
</evidence>
<dbReference type="InterPro" id="IPR036640">
    <property type="entry name" value="ABC1_TM_sf"/>
</dbReference>
<evidence type="ECO:0000256" key="2">
    <source>
        <dbReference type="ARBA" id="ARBA00022692"/>
    </source>
</evidence>
<dbReference type="GO" id="GO:0016887">
    <property type="term" value="F:ATP hydrolysis activity"/>
    <property type="evidence" value="ECO:0007669"/>
    <property type="project" value="InterPro"/>
</dbReference>